<feature type="domain" description="NodB homology" evidence="2">
    <location>
        <begin position="63"/>
        <end position="282"/>
    </location>
</feature>
<dbReference type="SUPFAM" id="SSF88713">
    <property type="entry name" value="Glycoside hydrolase/deacetylase"/>
    <property type="match status" value="1"/>
</dbReference>
<dbReference type="Proteomes" id="UP000294692">
    <property type="component" value="Unassembled WGS sequence"/>
</dbReference>
<dbReference type="GO" id="GO:0005975">
    <property type="term" value="P:carbohydrate metabolic process"/>
    <property type="evidence" value="ECO:0007669"/>
    <property type="project" value="InterPro"/>
</dbReference>
<organism evidence="3 4">
    <name type="scientific">Paracandidimonas soli</name>
    <dbReference type="NCBI Taxonomy" id="1917182"/>
    <lineage>
        <taxon>Bacteria</taxon>
        <taxon>Pseudomonadati</taxon>
        <taxon>Pseudomonadota</taxon>
        <taxon>Betaproteobacteria</taxon>
        <taxon>Burkholderiales</taxon>
        <taxon>Alcaligenaceae</taxon>
        <taxon>Paracandidimonas</taxon>
    </lineage>
</organism>
<dbReference type="Gene3D" id="3.20.20.370">
    <property type="entry name" value="Glycoside hydrolase/deacetylase"/>
    <property type="match status" value="1"/>
</dbReference>
<dbReference type="Pfam" id="PF01522">
    <property type="entry name" value="Polysacc_deac_1"/>
    <property type="match status" value="1"/>
</dbReference>
<evidence type="ECO:0000259" key="2">
    <source>
        <dbReference type="PROSITE" id="PS51677"/>
    </source>
</evidence>
<name>A0A4R3V6L4_9BURK</name>
<dbReference type="GO" id="GO:0016810">
    <property type="term" value="F:hydrolase activity, acting on carbon-nitrogen (but not peptide) bonds"/>
    <property type="evidence" value="ECO:0007669"/>
    <property type="project" value="InterPro"/>
</dbReference>
<dbReference type="CDD" id="cd10969">
    <property type="entry name" value="CE4_Ecf1_like_5s"/>
    <property type="match status" value="1"/>
</dbReference>
<dbReference type="EMBL" id="SMBX01000004">
    <property type="protein sequence ID" value="TCU99232.1"/>
    <property type="molecule type" value="Genomic_DNA"/>
</dbReference>
<dbReference type="AlphaFoldDB" id="A0A4R3V6L4"/>
<dbReference type="PANTHER" id="PTHR34216:SF13">
    <property type="entry name" value="XYLANASE_CHITIN DEACETYLASE"/>
    <property type="match status" value="1"/>
</dbReference>
<protein>
    <submittedName>
        <fullName evidence="3">Polysaccharide deacetylase</fullName>
    </submittedName>
</protein>
<accession>A0A4R3V6L4</accession>
<dbReference type="InterPro" id="IPR051398">
    <property type="entry name" value="Polysacch_Deacetylase"/>
</dbReference>
<gene>
    <name evidence="3" type="ORF">EV686_104333</name>
</gene>
<proteinExistence type="predicted"/>
<dbReference type="InterPro" id="IPR002509">
    <property type="entry name" value="NODB_dom"/>
</dbReference>
<dbReference type="PANTHER" id="PTHR34216">
    <property type="match status" value="1"/>
</dbReference>
<dbReference type="PROSITE" id="PS51677">
    <property type="entry name" value="NODB"/>
    <property type="match status" value="1"/>
</dbReference>
<evidence type="ECO:0000313" key="4">
    <source>
        <dbReference type="Proteomes" id="UP000294692"/>
    </source>
</evidence>
<sequence length="282" mass="32306">MTQGKNTTVPVLMYHHVSPSPGMITSSPANFEDNLRWLKRHGYRSLSSDEFAAHLNGQAAPGKSVLITFDDGYLDNWVYAYPLLKKYGFSAMLFVVTSWIGDGEARPHEGQGQPLPPTPDHHECERIIAAGRADEVMLRWSEIERMRGDGVFEIHSHTHTHTRWDLKEPGGKNARMRQELRDSRDTLSERLGGVSEHFCWPQGYYDDDYVEIARQSGFRYLYTTHAFGRNLPGSDAGRIYRFAVRNKPGNTIGRRIRIAAHPVIGPVYNRWKLWKRSLRKKA</sequence>
<dbReference type="RefSeq" id="WP_243650849.1">
    <property type="nucleotide sequence ID" value="NZ_JBHRVM010000001.1"/>
</dbReference>
<evidence type="ECO:0000313" key="3">
    <source>
        <dbReference type="EMBL" id="TCU99232.1"/>
    </source>
</evidence>
<keyword evidence="1" id="KW-0732">Signal</keyword>
<keyword evidence="4" id="KW-1185">Reference proteome</keyword>
<evidence type="ECO:0000256" key="1">
    <source>
        <dbReference type="ARBA" id="ARBA00022729"/>
    </source>
</evidence>
<comment type="caution">
    <text evidence="3">The sequence shown here is derived from an EMBL/GenBank/DDBJ whole genome shotgun (WGS) entry which is preliminary data.</text>
</comment>
<reference evidence="3 4" key="1">
    <citation type="submission" date="2019-03" db="EMBL/GenBank/DDBJ databases">
        <title>Genomic Encyclopedia of Type Strains, Phase IV (KMG-IV): sequencing the most valuable type-strain genomes for metagenomic binning, comparative biology and taxonomic classification.</title>
        <authorList>
            <person name="Goeker M."/>
        </authorList>
    </citation>
    <scope>NUCLEOTIDE SEQUENCE [LARGE SCALE GENOMIC DNA]</scope>
    <source>
        <strain evidence="3 4">DSM 100048</strain>
    </source>
</reference>
<dbReference type="InterPro" id="IPR011330">
    <property type="entry name" value="Glyco_hydro/deAcase_b/a-brl"/>
</dbReference>